<dbReference type="InterPro" id="IPR041347">
    <property type="entry name" value="MftR_C"/>
</dbReference>
<evidence type="ECO:0000256" key="2">
    <source>
        <dbReference type="ARBA" id="ARBA00023125"/>
    </source>
</evidence>
<keyword evidence="3" id="KW-0804">Transcription</keyword>
<evidence type="ECO:0000256" key="3">
    <source>
        <dbReference type="ARBA" id="ARBA00023163"/>
    </source>
</evidence>
<reference evidence="6 7" key="1">
    <citation type="submission" date="2023-05" db="EMBL/GenBank/DDBJ databases">
        <title>Streptantibioticus silvisoli sp. nov., acidotolerant actinomycetes 1 from pine litter.</title>
        <authorList>
            <person name="Swiecimska M."/>
            <person name="Golinska P."/>
            <person name="Sangal V."/>
            <person name="Wachnowicz B."/>
            <person name="Goodfellow M."/>
        </authorList>
    </citation>
    <scope>NUCLEOTIDE SEQUENCE [LARGE SCALE GENOMIC DNA]</scope>
    <source>
        <strain evidence="6 7">SL54</strain>
    </source>
</reference>
<gene>
    <name evidence="6" type="ORF">POF43_014850</name>
</gene>
<keyword evidence="7" id="KW-1185">Reference proteome</keyword>
<evidence type="ECO:0000313" key="6">
    <source>
        <dbReference type="EMBL" id="MDI5963977.1"/>
    </source>
</evidence>
<evidence type="ECO:0000256" key="1">
    <source>
        <dbReference type="ARBA" id="ARBA00023015"/>
    </source>
</evidence>
<keyword evidence="2 4" id="KW-0238">DNA-binding</keyword>
<evidence type="ECO:0000256" key="4">
    <source>
        <dbReference type="PROSITE-ProRule" id="PRU00335"/>
    </source>
</evidence>
<dbReference type="Gene3D" id="1.10.10.60">
    <property type="entry name" value="Homeodomain-like"/>
    <property type="match status" value="1"/>
</dbReference>
<keyword evidence="1" id="KW-0805">Transcription regulation</keyword>
<dbReference type="Pfam" id="PF00440">
    <property type="entry name" value="TetR_N"/>
    <property type="match status" value="1"/>
</dbReference>
<dbReference type="SUPFAM" id="SSF46689">
    <property type="entry name" value="Homeodomain-like"/>
    <property type="match status" value="1"/>
</dbReference>
<dbReference type="InterPro" id="IPR001647">
    <property type="entry name" value="HTH_TetR"/>
</dbReference>
<dbReference type="PRINTS" id="PR00455">
    <property type="entry name" value="HTHTETR"/>
</dbReference>
<name>A0ABT6W1Y6_9ACTN</name>
<sequence>MASATPSDPPAPSLRERKKIKTRRAIRTAAYRLFESQGYEATPVEQIAADAEVSPSTFFRYFPTKEDVVLSDEYDPVMRAAIASRPAGEPLVVSMRAAIADAARQMFQEDRGEILLRMRLCRQVPAIRTRLGENMVTAQRLLTGALSQRDGRPADDLELRVLAGALMGGWTEALLYWSETGAAEPLPDLLDRTLTMISEGMTGSR</sequence>
<dbReference type="Gene3D" id="1.10.357.10">
    <property type="entry name" value="Tetracycline Repressor, domain 2"/>
    <property type="match status" value="1"/>
</dbReference>
<feature type="DNA-binding region" description="H-T-H motif" evidence="4">
    <location>
        <begin position="43"/>
        <end position="62"/>
    </location>
</feature>
<dbReference type="EMBL" id="JAAGKO020000019">
    <property type="protein sequence ID" value="MDI5963977.1"/>
    <property type="molecule type" value="Genomic_DNA"/>
</dbReference>
<comment type="caution">
    <text evidence="6">The sequence shown here is derived from an EMBL/GenBank/DDBJ whole genome shotgun (WGS) entry which is preliminary data.</text>
</comment>
<organism evidence="6 7">
    <name type="scientific">Streptantibioticus silvisoli</name>
    <dbReference type="NCBI Taxonomy" id="2705255"/>
    <lineage>
        <taxon>Bacteria</taxon>
        <taxon>Bacillati</taxon>
        <taxon>Actinomycetota</taxon>
        <taxon>Actinomycetes</taxon>
        <taxon>Kitasatosporales</taxon>
        <taxon>Streptomycetaceae</taxon>
        <taxon>Streptantibioticus</taxon>
    </lineage>
</organism>
<proteinExistence type="predicted"/>
<dbReference type="RefSeq" id="WP_282704594.1">
    <property type="nucleotide sequence ID" value="NZ_JAAGKO020000019.1"/>
</dbReference>
<dbReference type="InterPro" id="IPR009057">
    <property type="entry name" value="Homeodomain-like_sf"/>
</dbReference>
<protein>
    <submittedName>
        <fullName evidence="6">TetR family transcriptional regulator</fullName>
    </submittedName>
</protein>
<accession>A0ABT6W1Y6</accession>
<dbReference type="InterPro" id="IPR050109">
    <property type="entry name" value="HTH-type_TetR-like_transc_reg"/>
</dbReference>
<evidence type="ECO:0000313" key="7">
    <source>
        <dbReference type="Proteomes" id="UP001156398"/>
    </source>
</evidence>
<evidence type="ECO:0000259" key="5">
    <source>
        <dbReference type="PROSITE" id="PS50977"/>
    </source>
</evidence>
<feature type="domain" description="HTH tetR-type" evidence="5">
    <location>
        <begin position="20"/>
        <end position="80"/>
    </location>
</feature>
<dbReference type="PROSITE" id="PS50977">
    <property type="entry name" value="HTH_TETR_2"/>
    <property type="match status" value="1"/>
</dbReference>
<dbReference type="PANTHER" id="PTHR30055:SF234">
    <property type="entry name" value="HTH-TYPE TRANSCRIPTIONAL REGULATOR BETI"/>
    <property type="match status" value="1"/>
</dbReference>
<dbReference type="PANTHER" id="PTHR30055">
    <property type="entry name" value="HTH-TYPE TRANSCRIPTIONAL REGULATOR RUTR"/>
    <property type="match status" value="1"/>
</dbReference>
<dbReference type="Proteomes" id="UP001156398">
    <property type="component" value="Unassembled WGS sequence"/>
</dbReference>
<dbReference type="Pfam" id="PF17754">
    <property type="entry name" value="TetR_C_14"/>
    <property type="match status" value="1"/>
</dbReference>